<proteinExistence type="inferred from homology"/>
<evidence type="ECO:0000313" key="6">
    <source>
        <dbReference type="EMBL" id="GMN39799.1"/>
    </source>
</evidence>
<organism evidence="6 7">
    <name type="scientific">Ficus carica</name>
    <name type="common">Common fig</name>
    <dbReference type="NCBI Taxonomy" id="3494"/>
    <lineage>
        <taxon>Eukaryota</taxon>
        <taxon>Viridiplantae</taxon>
        <taxon>Streptophyta</taxon>
        <taxon>Embryophyta</taxon>
        <taxon>Tracheophyta</taxon>
        <taxon>Spermatophyta</taxon>
        <taxon>Magnoliopsida</taxon>
        <taxon>eudicotyledons</taxon>
        <taxon>Gunneridae</taxon>
        <taxon>Pentapetalae</taxon>
        <taxon>rosids</taxon>
        <taxon>fabids</taxon>
        <taxon>Rosales</taxon>
        <taxon>Moraceae</taxon>
        <taxon>Ficeae</taxon>
        <taxon>Ficus</taxon>
    </lineage>
</organism>
<comment type="caution">
    <text evidence="6">The sequence shown here is derived from an EMBL/GenBank/DDBJ whole genome shotgun (WGS) entry which is preliminary data.</text>
</comment>
<comment type="subcellular location">
    <subcellularLocation>
        <location evidence="1">Plastid</location>
    </subcellularLocation>
</comment>
<evidence type="ECO:0000256" key="4">
    <source>
        <dbReference type="ARBA" id="ARBA00022946"/>
    </source>
</evidence>
<evidence type="ECO:0000256" key="1">
    <source>
        <dbReference type="ARBA" id="ARBA00004474"/>
    </source>
</evidence>
<reference evidence="6" key="1">
    <citation type="submission" date="2023-07" db="EMBL/GenBank/DDBJ databases">
        <title>draft genome sequence of fig (Ficus carica).</title>
        <authorList>
            <person name="Takahashi T."/>
            <person name="Nishimura K."/>
        </authorList>
    </citation>
    <scope>NUCLEOTIDE SEQUENCE</scope>
</reference>
<dbReference type="EMBL" id="BTGU01000010">
    <property type="protein sequence ID" value="GMN39799.1"/>
    <property type="molecule type" value="Genomic_DNA"/>
</dbReference>
<keyword evidence="7" id="KW-1185">Reference proteome</keyword>
<dbReference type="Pfam" id="PF04755">
    <property type="entry name" value="PAP_fibrillin"/>
    <property type="match status" value="1"/>
</dbReference>
<evidence type="ECO:0000256" key="2">
    <source>
        <dbReference type="ARBA" id="ARBA00005845"/>
    </source>
</evidence>
<gene>
    <name evidence="6" type="ORF">TIFTF001_009028</name>
</gene>
<dbReference type="Gramene" id="FCD_00021310-RA">
    <property type="protein sequence ID" value="FCD_00021310-RA:cds"/>
    <property type="gene ID" value="FCD_00021310"/>
</dbReference>
<dbReference type="Proteomes" id="UP001187192">
    <property type="component" value="Unassembled WGS sequence"/>
</dbReference>
<dbReference type="GO" id="GO:0009536">
    <property type="term" value="C:plastid"/>
    <property type="evidence" value="ECO:0007669"/>
    <property type="project" value="UniProtKB-SubCell"/>
</dbReference>
<comment type="similarity">
    <text evidence="2">Belongs to the PAP/fibrillin family.</text>
</comment>
<dbReference type="InterPro" id="IPR006843">
    <property type="entry name" value="PAP/fibrillin_dom"/>
</dbReference>
<dbReference type="InterPro" id="IPR039633">
    <property type="entry name" value="PAP"/>
</dbReference>
<evidence type="ECO:0000256" key="3">
    <source>
        <dbReference type="ARBA" id="ARBA00022640"/>
    </source>
</evidence>
<feature type="domain" description="Plastid lipid-associated protein/fibrillin conserved" evidence="5">
    <location>
        <begin position="72"/>
        <end position="195"/>
    </location>
</feature>
<keyword evidence="3" id="KW-0934">Plastid</keyword>
<evidence type="ECO:0000313" key="7">
    <source>
        <dbReference type="Proteomes" id="UP001187192"/>
    </source>
</evidence>
<dbReference type="AlphaFoldDB" id="A0AA87ZU13"/>
<accession>A0AA87ZU13</accession>
<sequence>MAASVSSLAILPSSIRGSGTKNFDLRLKPTNSLVLSVSSSSNYRQNKPLRVLASVSVSDPAVRSNTPDDLVASILSKVKESDGGVLLKTEEHQKVAEVARELQKYCVNEPVKCPLIFGDWDVMYCSRPTSPGGGYRSAFARLFLKTNEMIQAIEAPDIVKNKVVFNAFGFLDGEVSLKGKLKALNEEWVQVIFEPPELKVGGFEFRYGGVSEVRLQITFIDDKIRLGRGNKGSLFVFQRRN</sequence>
<name>A0AA87ZU13_FICCA</name>
<dbReference type="PANTHER" id="PTHR31906">
    <property type="entry name" value="PLASTID-LIPID-ASSOCIATED PROTEIN 4, CHLOROPLASTIC-RELATED"/>
    <property type="match status" value="1"/>
</dbReference>
<protein>
    <recommendedName>
        <fullName evidence="5">Plastid lipid-associated protein/fibrillin conserved domain-containing protein</fullName>
    </recommendedName>
</protein>
<keyword evidence="4" id="KW-0809">Transit peptide</keyword>
<evidence type="ECO:0000259" key="5">
    <source>
        <dbReference type="Pfam" id="PF04755"/>
    </source>
</evidence>